<dbReference type="RefSeq" id="WP_363796457.1">
    <property type="nucleotide sequence ID" value="NZ_CP159925.1"/>
</dbReference>
<sequence>MSEKKAYPLRISAEVLAAAQRWADDELRSLNAQIEYVLRDALRRNGRLPRQPEPPPAENES</sequence>
<protein>
    <submittedName>
        <fullName evidence="1">Arc family DNA binding domain-containing protein</fullName>
    </submittedName>
</protein>
<reference evidence="1" key="1">
    <citation type="submission" date="2024-06" db="EMBL/GenBank/DDBJ databases">
        <authorList>
            <person name="Li S."/>
        </authorList>
    </citation>
    <scope>NUCLEOTIDE SEQUENCE</scope>
    <source>
        <strain evidence="1">SR10</strain>
    </source>
</reference>
<dbReference type="GO" id="GO:0006355">
    <property type="term" value="P:regulation of DNA-templated transcription"/>
    <property type="evidence" value="ECO:0007669"/>
    <property type="project" value="InterPro"/>
</dbReference>
<dbReference type="InterPro" id="IPR013321">
    <property type="entry name" value="Arc_rbn_hlx_hlx"/>
</dbReference>
<dbReference type="EMBL" id="CP159925">
    <property type="protein sequence ID" value="XCO73491.1"/>
    <property type="molecule type" value="Genomic_DNA"/>
</dbReference>
<dbReference type="SUPFAM" id="SSF47598">
    <property type="entry name" value="Ribbon-helix-helix"/>
    <property type="match status" value="1"/>
</dbReference>
<evidence type="ECO:0000313" key="1">
    <source>
        <dbReference type="EMBL" id="XCO73491.1"/>
    </source>
</evidence>
<accession>A0AAU8MMG6</accession>
<organism evidence="1">
    <name type="scientific">Lysobacter firmicutimachus</name>
    <dbReference type="NCBI Taxonomy" id="1792846"/>
    <lineage>
        <taxon>Bacteria</taxon>
        <taxon>Pseudomonadati</taxon>
        <taxon>Pseudomonadota</taxon>
        <taxon>Gammaproteobacteria</taxon>
        <taxon>Lysobacterales</taxon>
        <taxon>Lysobacteraceae</taxon>
        <taxon>Lysobacter</taxon>
    </lineage>
</organism>
<dbReference type="Gene3D" id="1.10.1220.10">
    <property type="entry name" value="Met repressor-like"/>
    <property type="match status" value="1"/>
</dbReference>
<dbReference type="InterPro" id="IPR010985">
    <property type="entry name" value="Ribbon_hlx_hlx"/>
</dbReference>
<name>A0AAU8MMG6_9GAMM</name>
<gene>
    <name evidence="1" type="ORF">ABU614_13915</name>
</gene>
<proteinExistence type="predicted"/>
<dbReference type="AlphaFoldDB" id="A0AAU8MMG6"/>